<comment type="caution">
    <text evidence="2">The sequence shown here is derived from an EMBL/GenBank/DDBJ whole genome shotgun (WGS) entry which is preliminary data.</text>
</comment>
<sequence length="214" mass="23494">MIASYPLRRLDNWILGVNHSSWDTSRNFRGPEKWALSPEVSSFLECGSWSLEIDIVTRRSHKKPEVVWESKGFPLDREVVGEPGGSLSNPEITSGTRRSWGSPKVVGEPEGSLLDPGIMTEAWGPIWEPGDSLIDPEIIVGVGEKYYMKRLLQLPGSCSDIRFLPPASSVLPPDLVLGSLLEKYLGIEFLQIQGKTPATGSPLGDAPGPCWKVL</sequence>
<reference evidence="2" key="1">
    <citation type="submission" date="2019-12" db="EMBL/GenBank/DDBJ databases">
        <title>Genome sequencing and annotation of Brassica cretica.</title>
        <authorList>
            <person name="Studholme D.J."/>
            <person name="Sarris P."/>
        </authorList>
    </citation>
    <scope>NUCLEOTIDE SEQUENCE</scope>
    <source>
        <strain evidence="2">PFS-109/04</strain>
        <tissue evidence="2">Leaf</tissue>
    </source>
</reference>
<protein>
    <submittedName>
        <fullName evidence="2">Uncharacterized protein</fullName>
    </submittedName>
</protein>
<dbReference type="EMBL" id="QGKX02001290">
    <property type="protein sequence ID" value="KAF3540804.1"/>
    <property type="molecule type" value="Genomic_DNA"/>
</dbReference>
<accession>A0A8S9QRG1</accession>
<gene>
    <name evidence="2" type="ORF">F2Q69_00022569</name>
</gene>
<dbReference type="AlphaFoldDB" id="A0A8S9QRG1"/>
<feature type="compositionally biased region" description="Polar residues" evidence="1">
    <location>
        <begin position="86"/>
        <end position="99"/>
    </location>
</feature>
<evidence type="ECO:0000256" key="1">
    <source>
        <dbReference type="SAM" id="MobiDB-lite"/>
    </source>
</evidence>
<evidence type="ECO:0000313" key="3">
    <source>
        <dbReference type="Proteomes" id="UP000712600"/>
    </source>
</evidence>
<organism evidence="2 3">
    <name type="scientific">Brassica cretica</name>
    <name type="common">Mustard</name>
    <dbReference type="NCBI Taxonomy" id="69181"/>
    <lineage>
        <taxon>Eukaryota</taxon>
        <taxon>Viridiplantae</taxon>
        <taxon>Streptophyta</taxon>
        <taxon>Embryophyta</taxon>
        <taxon>Tracheophyta</taxon>
        <taxon>Spermatophyta</taxon>
        <taxon>Magnoliopsida</taxon>
        <taxon>eudicotyledons</taxon>
        <taxon>Gunneridae</taxon>
        <taxon>Pentapetalae</taxon>
        <taxon>rosids</taxon>
        <taxon>malvids</taxon>
        <taxon>Brassicales</taxon>
        <taxon>Brassicaceae</taxon>
        <taxon>Brassiceae</taxon>
        <taxon>Brassica</taxon>
    </lineage>
</organism>
<proteinExistence type="predicted"/>
<dbReference type="Proteomes" id="UP000712600">
    <property type="component" value="Unassembled WGS sequence"/>
</dbReference>
<feature type="region of interest" description="Disordered" evidence="1">
    <location>
        <begin position="79"/>
        <end position="107"/>
    </location>
</feature>
<name>A0A8S9QRG1_BRACR</name>
<evidence type="ECO:0000313" key="2">
    <source>
        <dbReference type="EMBL" id="KAF3540804.1"/>
    </source>
</evidence>